<protein>
    <recommendedName>
        <fullName evidence="6">Dihydrolipoamide acetyltransferase component of pyruvate dehydrogenase complex</fullName>
        <ecNumber evidence="6">2.3.1.-</ecNumber>
    </recommendedName>
</protein>
<dbReference type="RefSeq" id="WP_089939429.1">
    <property type="nucleotide sequence ID" value="NZ_CAKOEX010000002.1"/>
</dbReference>
<dbReference type="InterPro" id="IPR011053">
    <property type="entry name" value="Single_hybrid_motif"/>
</dbReference>
<dbReference type="Gene3D" id="3.30.559.10">
    <property type="entry name" value="Chloramphenicol acetyltransferase-like domain"/>
    <property type="match status" value="1"/>
</dbReference>
<accession>A0A2U1DC00</accession>
<dbReference type="GO" id="GO:0016407">
    <property type="term" value="F:acetyltransferase activity"/>
    <property type="evidence" value="ECO:0007669"/>
    <property type="project" value="TreeGrafter"/>
</dbReference>
<evidence type="ECO:0000256" key="1">
    <source>
        <dbReference type="ARBA" id="ARBA00001938"/>
    </source>
</evidence>
<dbReference type="PANTHER" id="PTHR43178">
    <property type="entry name" value="DIHYDROLIPOAMIDE ACETYLTRANSFERASE COMPONENT OF PYRUVATE DEHYDROGENASE COMPLEX"/>
    <property type="match status" value="1"/>
</dbReference>
<evidence type="ECO:0000313" key="11">
    <source>
        <dbReference type="Proteomes" id="UP000245433"/>
    </source>
</evidence>
<dbReference type="InterPro" id="IPR000089">
    <property type="entry name" value="Biotin_lipoyl"/>
</dbReference>
<keyword evidence="4 6" id="KW-0450">Lipoyl</keyword>
<evidence type="ECO:0000313" key="10">
    <source>
        <dbReference type="EMBL" id="PVY85190.1"/>
    </source>
</evidence>
<proteinExistence type="inferred from homology"/>
<dbReference type="PROSITE" id="PS50968">
    <property type="entry name" value="BIOTINYL_LIPOYL"/>
    <property type="match status" value="1"/>
</dbReference>
<dbReference type="Pfam" id="PF00198">
    <property type="entry name" value="2-oxoacid_dh"/>
    <property type="match status" value="1"/>
</dbReference>
<dbReference type="GO" id="GO:0031405">
    <property type="term" value="F:lipoic acid binding"/>
    <property type="evidence" value="ECO:0007669"/>
    <property type="project" value="TreeGrafter"/>
</dbReference>
<comment type="caution">
    <text evidence="10">The sequence shown here is derived from an EMBL/GenBank/DDBJ whole genome shotgun (WGS) entry which is preliminary data.</text>
</comment>
<keyword evidence="3 6" id="KW-0808">Transferase</keyword>
<evidence type="ECO:0000256" key="4">
    <source>
        <dbReference type="ARBA" id="ARBA00022823"/>
    </source>
</evidence>
<feature type="compositionally biased region" description="Low complexity" evidence="7">
    <location>
        <begin position="192"/>
        <end position="206"/>
    </location>
</feature>
<evidence type="ECO:0000256" key="3">
    <source>
        <dbReference type="ARBA" id="ARBA00022679"/>
    </source>
</evidence>
<dbReference type="PANTHER" id="PTHR43178:SF5">
    <property type="entry name" value="LIPOAMIDE ACYLTRANSFERASE COMPONENT OF BRANCHED-CHAIN ALPHA-KETO ACID DEHYDROGENASE COMPLEX, MITOCHONDRIAL"/>
    <property type="match status" value="1"/>
</dbReference>
<dbReference type="Pfam" id="PF02817">
    <property type="entry name" value="E3_binding"/>
    <property type="match status" value="1"/>
</dbReference>
<evidence type="ECO:0000259" key="8">
    <source>
        <dbReference type="PROSITE" id="PS50968"/>
    </source>
</evidence>
<gene>
    <name evidence="10" type="ORF">C7384_1026</name>
</gene>
<dbReference type="EC" id="2.3.1.-" evidence="6"/>
<dbReference type="GO" id="GO:0005737">
    <property type="term" value="C:cytoplasm"/>
    <property type="evidence" value="ECO:0007669"/>
    <property type="project" value="TreeGrafter"/>
</dbReference>
<dbReference type="Proteomes" id="UP000245433">
    <property type="component" value="Unassembled WGS sequence"/>
</dbReference>
<dbReference type="Gene3D" id="2.40.50.100">
    <property type="match status" value="1"/>
</dbReference>
<feature type="compositionally biased region" description="Low complexity" evidence="7">
    <location>
        <begin position="82"/>
        <end position="117"/>
    </location>
</feature>
<sequence>MTEIFKMPDIGEGMAEGEISHWLVKVGDTIKADDEVAEVQNDKMVQDILSPYSGTITKLYVPDGTTVAVGDPLIEFDGDGSGSADSQSAAPVASPAPAAPVQPAATATPAQPSAPAAAVTNTGAGVASNGNILAMPMVREFAKSNQIDLTQVPATGRHGHITLQDVRNFTANGPVDASATPAAATPVAPVAPAAPSMPAPQAIAPSEGDRTEPMSGIRKAIAKAMTNQNLTIPSVTNFDQVEVSDLVAHRQHFKEVAKKQDIHLTYLAYAVKALAAMAKKFPEFNASLDMQKETVVYHQAVNVGVAVNAPSGLFVPVIHDADRKSILTIAQEIEDLAQAVREGTIKPNQMHGATITISNLGSARGSWFTPIINANEVAILGLGTISTEPVVNAAGAVVAGQNMKLSLTYDHRLIDGMLGQGGMNYLKQLLGDPEYMLMEV</sequence>
<dbReference type="SUPFAM" id="SSF47005">
    <property type="entry name" value="Peripheral subunit-binding domain of 2-oxo acid dehydrogenase complex"/>
    <property type="match status" value="1"/>
</dbReference>
<organism evidence="10 11">
    <name type="scientific">Convivina intestini</name>
    <dbReference type="NCBI Taxonomy" id="1505726"/>
    <lineage>
        <taxon>Bacteria</taxon>
        <taxon>Bacillati</taxon>
        <taxon>Bacillota</taxon>
        <taxon>Bacilli</taxon>
        <taxon>Lactobacillales</taxon>
        <taxon>Lactobacillaceae</taxon>
        <taxon>Convivina</taxon>
    </lineage>
</organism>
<dbReference type="OrthoDB" id="9805770at2"/>
<dbReference type="EMBL" id="QEKT01000002">
    <property type="protein sequence ID" value="PVY85190.1"/>
    <property type="molecule type" value="Genomic_DNA"/>
</dbReference>
<comment type="cofactor">
    <cofactor evidence="1 6">
        <name>(R)-lipoate</name>
        <dbReference type="ChEBI" id="CHEBI:83088"/>
    </cofactor>
</comment>
<evidence type="ECO:0000256" key="6">
    <source>
        <dbReference type="RuleBase" id="RU003423"/>
    </source>
</evidence>
<dbReference type="InterPro" id="IPR023213">
    <property type="entry name" value="CAT-like_dom_sf"/>
</dbReference>
<keyword evidence="11" id="KW-1185">Reference proteome</keyword>
<dbReference type="AlphaFoldDB" id="A0A2U1DC00"/>
<dbReference type="SUPFAM" id="SSF51230">
    <property type="entry name" value="Single hybrid motif"/>
    <property type="match status" value="1"/>
</dbReference>
<dbReference type="FunFam" id="3.30.559.10:FF:000007">
    <property type="entry name" value="Dihydrolipoamide acetyltransferase component of pyruvate dehydrogenase complex"/>
    <property type="match status" value="1"/>
</dbReference>
<feature type="region of interest" description="Disordered" evidence="7">
    <location>
        <begin position="192"/>
        <end position="213"/>
    </location>
</feature>
<dbReference type="Gene3D" id="4.10.320.10">
    <property type="entry name" value="E3-binding domain"/>
    <property type="match status" value="1"/>
</dbReference>
<dbReference type="InterPro" id="IPR004167">
    <property type="entry name" value="PSBD"/>
</dbReference>
<feature type="domain" description="Lipoyl-binding" evidence="8">
    <location>
        <begin position="2"/>
        <end position="77"/>
    </location>
</feature>
<evidence type="ECO:0000259" key="9">
    <source>
        <dbReference type="PROSITE" id="PS51826"/>
    </source>
</evidence>
<feature type="region of interest" description="Disordered" evidence="7">
    <location>
        <begin position="76"/>
        <end position="117"/>
    </location>
</feature>
<dbReference type="Pfam" id="PF00364">
    <property type="entry name" value="Biotin_lipoyl"/>
    <property type="match status" value="1"/>
</dbReference>
<dbReference type="InterPro" id="IPR001078">
    <property type="entry name" value="2-oxoacid_DH_actylTfrase"/>
</dbReference>
<keyword evidence="5 6" id="KW-0012">Acyltransferase</keyword>
<evidence type="ECO:0000256" key="2">
    <source>
        <dbReference type="ARBA" id="ARBA00007317"/>
    </source>
</evidence>
<evidence type="ECO:0000256" key="7">
    <source>
        <dbReference type="SAM" id="MobiDB-lite"/>
    </source>
</evidence>
<evidence type="ECO:0000256" key="5">
    <source>
        <dbReference type="ARBA" id="ARBA00023315"/>
    </source>
</evidence>
<dbReference type="CDD" id="cd06849">
    <property type="entry name" value="lipoyl_domain"/>
    <property type="match status" value="1"/>
</dbReference>
<comment type="similarity">
    <text evidence="2 6">Belongs to the 2-oxoacid dehydrogenase family.</text>
</comment>
<feature type="domain" description="Peripheral subunit-binding (PSBD)" evidence="9">
    <location>
        <begin position="133"/>
        <end position="170"/>
    </location>
</feature>
<keyword evidence="10" id="KW-0670">Pyruvate</keyword>
<dbReference type="PROSITE" id="PS51826">
    <property type="entry name" value="PSBD"/>
    <property type="match status" value="1"/>
</dbReference>
<dbReference type="InterPro" id="IPR036625">
    <property type="entry name" value="E3-bd_dom_sf"/>
</dbReference>
<name>A0A2U1DC00_9LACO</name>
<dbReference type="SUPFAM" id="SSF52777">
    <property type="entry name" value="CoA-dependent acyltransferases"/>
    <property type="match status" value="1"/>
</dbReference>
<reference evidence="10 11" key="1">
    <citation type="submission" date="2018-04" db="EMBL/GenBank/DDBJ databases">
        <title>Genomic Encyclopedia of Type Strains, Phase IV (KMG-IV): sequencing the most valuable type-strain genomes for metagenomic binning, comparative biology and taxonomic classification.</title>
        <authorList>
            <person name="Goeker M."/>
        </authorList>
    </citation>
    <scope>NUCLEOTIDE SEQUENCE [LARGE SCALE GENOMIC DNA]</scope>
    <source>
        <strain evidence="10 11">DSM 28795</strain>
    </source>
</reference>
<dbReference type="InterPro" id="IPR050743">
    <property type="entry name" value="2-oxoacid_DH_E2_comp"/>
</dbReference>